<feature type="compositionally biased region" description="Pro residues" evidence="1">
    <location>
        <begin position="37"/>
        <end position="57"/>
    </location>
</feature>
<proteinExistence type="predicted"/>
<name>A0A6A5V8P5_9PLEO</name>
<sequence length="111" mass="11736">MSNERRSAKLTASSHDTAKQSHEHLPIKTSSSLCKDTPPPPPPPPPPSPPPPPPPPTTTTTTTVFSSTREITEINASFELPLHSPSSRSSSVEVNLSDSESDEGEAKGGKE</sequence>
<protein>
    <submittedName>
        <fullName evidence="2">Uncharacterized protein</fullName>
    </submittedName>
</protein>
<evidence type="ECO:0000313" key="2">
    <source>
        <dbReference type="EMBL" id="KAF1972402.1"/>
    </source>
</evidence>
<dbReference type="EMBL" id="ML976687">
    <property type="protein sequence ID" value="KAF1972402.1"/>
    <property type="molecule type" value="Genomic_DNA"/>
</dbReference>
<reference evidence="2" key="1">
    <citation type="journal article" date="2020" name="Stud. Mycol.">
        <title>101 Dothideomycetes genomes: a test case for predicting lifestyles and emergence of pathogens.</title>
        <authorList>
            <person name="Haridas S."/>
            <person name="Albert R."/>
            <person name="Binder M."/>
            <person name="Bloem J."/>
            <person name="Labutti K."/>
            <person name="Salamov A."/>
            <person name="Andreopoulos B."/>
            <person name="Baker S."/>
            <person name="Barry K."/>
            <person name="Bills G."/>
            <person name="Bluhm B."/>
            <person name="Cannon C."/>
            <person name="Castanera R."/>
            <person name="Culley D."/>
            <person name="Daum C."/>
            <person name="Ezra D."/>
            <person name="Gonzalez J."/>
            <person name="Henrissat B."/>
            <person name="Kuo A."/>
            <person name="Liang C."/>
            <person name="Lipzen A."/>
            <person name="Lutzoni F."/>
            <person name="Magnuson J."/>
            <person name="Mondo S."/>
            <person name="Nolan M."/>
            <person name="Ohm R."/>
            <person name="Pangilinan J."/>
            <person name="Park H.-J."/>
            <person name="Ramirez L."/>
            <person name="Alfaro M."/>
            <person name="Sun H."/>
            <person name="Tritt A."/>
            <person name="Yoshinaga Y."/>
            <person name="Zwiers L.-H."/>
            <person name="Turgeon B."/>
            <person name="Goodwin S."/>
            <person name="Spatafora J."/>
            <person name="Crous P."/>
            <person name="Grigoriev I."/>
        </authorList>
    </citation>
    <scope>NUCLEOTIDE SEQUENCE</scope>
    <source>
        <strain evidence="2">CBS 107.79</strain>
    </source>
</reference>
<evidence type="ECO:0000313" key="3">
    <source>
        <dbReference type="Proteomes" id="UP000800036"/>
    </source>
</evidence>
<dbReference type="Proteomes" id="UP000800036">
    <property type="component" value="Unassembled WGS sequence"/>
</dbReference>
<accession>A0A6A5V8P5</accession>
<feature type="compositionally biased region" description="Basic and acidic residues" evidence="1">
    <location>
        <begin position="16"/>
        <end position="26"/>
    </location>
</feature>
<evidence type="ECO:0000256" key="1">
    <source>
        <dbReference type="SAM" id="MobiDB-lite"/>
    </source>
</evidence>
<dbReference type="AlphaFoldDB" id="A0A6A5V8P5"/>
<organism evidence="2 3">
    <name type="scientific">Bimuria novae-zelandiae CBS 107.79</name>
    <dbReference type="NCBI Taxonomy" id="1447943"/>
    <lineage>
        <taxon>Eukaryota</taxon>
        <taxon>Fungi</taxon>
        <taxon>Dikarya</taxon>
        <taxon>Ascomycota</taxon>
        <taxon>Pezizomycotina</taxon>
        <taxon>Dothideomycetes</taxon>
        <taxon>Pleosporomycetidae</taxon>
        <taxon>Pleosporales</taxon>
        <taxon>Massarineae</taxon>
        <taxon>Didymosphaeriaceae</taxon>
        <taxon>Bimuria</taxon>
    </lineage>
</organism>
<keyword evidence="3" id="KW-1185">Reference proteome</keyword>
<feature type="compositionally biased region" description="Low complexity" evidence="1">
    <location>
        <begin position="79"/>
        <end position="98"/>
    </location>
</feature>
<feature type="region of interest" description="Disordered" evidence="1">
    <location>
        <begin position="1"/>
        <end position="111"/>
    </location>
</feature>
<gene>
    <name evidence="2" type="ORF">BU23DRAFT_569187</name>
</gene>